<evidence type="ECO:0000256" key="1">
    <source>
        <dbReference type="SAM" id="Phobius"/>
    </source>
</evidence>
<protein>
    <recommendedName>
        <fullName evidence="4">Holin-X, holin superfamily III</fullName>
    </recommendedName>
</protein>
<proteinExistence type="predicted"/>
<gene>
    <name evidence="2" type="ORF">HQ43_07205</name>
</gene>
<keyword evidence="1" id="KW-0812">Transmembrane</keyword>
<evidence type="ECO:0000313" key="2">
    <source>
        <dbReference type="EMBL" id="KGN91855.1"/>
    </source>
</evidence>
<comment type="caution">
    <text evidence="2">The sequence shown here is derived from an EMBL/GenBank/DDBJ whole genome shotgun (WGS) entry which is preliminary data.</text>
</comment>
<dbReference type="RefSeq" id="WP_036791445.1">
    <property type="nucleotide sequence ID" value="NZ_JQZV01000013.1"/>
</dbReference>
<sequence length="143" mass="16079">MQKTFLQIIEETKEDFLALIFSRIELMKLSAVEKGVPVGVIAVYATIVLTLLLVSTTLYLAAASFALSLLFTELYAELLKALSLGFTISGTIFLIPALYMAFRWRHYTDRYSEKYIHVVLDHLDEQNAQDAIKDAIEEKGGKA</sequence>
<keyword evidence="1" id="KW-1133">Transmembrane helix</keyword>
<keyword evidence="3" id="KW-1185">Reference proteome</keyword>
<feature type="transmembrane region" description="Helical" evidence="1">
    <location>
        <begin position="81"/>
        <end position="102"/>
    </location>
</feature>
<dbReference type="Proteomes" id="UP000030101">
    <property type="component" value="Unassembled WGS sequence"/>
</dbReference>
<dbReference type="EMBL" id="JQZV01000013">
    <property type="protein sequence ID" value="KGN91855.1"/>
    <property type="molecule type" value="Genomic_DNA"/>
</dbReference>
<evidence type="ECO:0008006" key="4">
    <source>
        <dbReference type="Google" id="ProtNLM"/>
    </source>
</evidence>
<organism evidence="2 3">
    <name type="scientific">Porphyromonas canoris</name>
    <dbReference type="NCBI Taxonomy" id="36875"/>
    <lineage>
        <taxon>Bacteria</taxon>
        <taxon>Pseudomonadati</taxon>
        <taxon>Bacteroidota</taxon>
        <taxon>Bacteroidia</taxon>
        <taxon>Bacteroidales</taxon>
        <taxon>Porphyromonadaceae</taxon>
        <taxon>Porphyromonas</taxon>
    </lineage>
</organism>
<keyword evidence="1" id="KW-0472">Membrane</keyword>
<feature type="transmembrane region" description="Helical" evidence="1">
    <location>
        <begin position="36"/>
        <end position="61"/>
    </location>
</feature>
<name>A0ABR4XJI1_9PORP</name>
<reference evidence="2 3" key="1">
    <citation type="submission" date="2014-08" db="EMBL/GenBank/DDBJ databases">
        <title>Porphyromonas canoris strain:OH2762 Genome sequencing.</title>
        <authorList>
            <person name="Wallis C."/>
            <person name="Deusch O."/>
            <person name="O'Flynn C."/>
            <person name="Davis I."/>
            <person name="Jospin G."/>
            <person name="Darling A.E."/>
            <person name="Coil D.A."/>
            <person name="Alexiev A."/>
            <person name="Horsfall A."/>
            <person name="Kirkwood N."/>
            <person name="Harris S."/>
            <person name="Eisen J.A."/>
        </authorList>
    </citation>
    <scope>NUCLEOTIDE SEQUENCE [LARGE SCALE GENOMIC DNA]</scope>
    <source>
        <strain evidence="3">COT-108 OH2762</strain>
    </source>
</reference>
<accession>A0ABR4XJI1</accession>
<evidence type="ECO:0000313" key="3">
    <source>
        <dbReference type="Proteomes" id="UP000030101"/>
    </source>
</evidence>